<feature type="region of interest" description="Disordered" evidence="1">
    <location>
        <begin position="365"/>
        <end position="396"/>
    </location>
</feature>
<evidence type="ECO:0000313" key="3">
    <source>
        <dbReference type="EMBL" id="KDQ22083.1"/>
    </source>
</evidence>
<evidence type="ECO:0000313" key="4">
    <source>
        <dbReference type="Proteomes" id="UP000027073"/>
    </source>
</evidence>
<accession>A0A067N232</accession>
<protein>
    <recommendedName>
        <fullName evidence="2">Fungal lipase-type domain-containing protein</fullName>
    </recommendedName>
</protein>
<dbReference type="GO" id="GO:0006629">
    <property type="term" value="P:lipid metabolic process"/>
    <property type="evidence" value="ECO:0007669"/>
    <property type="project" value="InterPro"/>
</dbReference>
<proteinExistence type="predicted"/>
<dbReference type="HOGENOM" id="CLU_056350_1_0_1"/>
<reference evidence="4" key="1">
    <citation type="journal article" date="2014" name="Proc. Natl. Acad. Sci. U.S.A.">
        <title>Extensive sampling of basidiomycete genomes demonstrates inadequacy of the white-rot/brown-rot paradigm for wood decay fungi.</title>
        <authorList>
            <person name="Riley R."/>
            <person name="Salamov A.A."/>
            <person name="Brown D.W."/>
            <person name="Nagy L.G."/>
            <person name="Floudas D."/>
            <person name="Held B.W."/>
            <person name="Levasseur A."/>
            <person name="Lombard V."/>
            <person name="Morin E."/>
            <person name="Otillar R."/>
            <person name="Lindquist E.A."/>
            <person name="Sun H."/>
            <person name="LaButti K.M."/>
            <person name="Schmutz J."/>
            <person name="Jabbour D."/>
            <person name="Luo H."/>
            <person name="Baker S.E."/>
            <person name="Pisabarro A.G."/>
            <person name="Walton J.D."/>
            <person name="Blanchette R.A."/>
            <person name="Henrissat B."/>
            <person name="Martin F."/>
            <person name="Cullen D."/>
            <person name="Hibbett D.S."/>
            <person name="Grigoriev I.V."/>
        </authorList>
    </citation>
    <scope>NUCLEOTIDE SEQUENCE [LARGE SCALE GENOMIC DNA]</scope>
    <source>
        <strain evidence="4">PC15</strain>
    </source>
</reference>
<dbReference type="Pfam" id="PF01764">
    <property type="entry name" value="Lipase_3"/>
    <property type="match status" value="1"/>
</dbReference>
<feature type="domain" description="Fungal lipase-type" evidence="2">
    <location>
        <begin position="180"/>
        <end position="268"/>
    </location>
</feature>
<gene>
    <name evidence="3" type="ORF">PLEOSDRAFT_171568</name>
</gene>
<dbReference type="Proteomes" id="UP000027073">
    <property type="component" value="Unassembled WGS sequence"/>
</dbReference>
<evidence type="ECO:0000256" key="1">
    <source>
        <dbReference type="SAM" id="MobiDB-lite"/>
    </source>
</evidence>
<sequence>MTSYNIHQQIFSLSFASGIATGCLGTQADLQQKMDDALQPSIDKLNIGPWEVVWGPVAWKLNPDDTCSSADHSFYVARNAAADWGSRKLWNTYVVAMAGTATKSDVDFHEDVDIDRVVDFETFARDGGSSAPVPVDPDSIDPSKAYIALGTANGVNRLLTIPSPGDGTTLSQFLGRIPAVDNTRIVFTGHSLGGALSPTIALTALKAGILSSIPPGNTFAYPIAGPTPGNRPFADLFAESFPLVTVGPSAYQVWNANIWNQYDIVPHAWNIGSVEGQNLWDILRIYGDFPTGLALTVASAIAVVTNARITPSGIDYVPIQGSRILPLPAPPTPQSFEELRDIAGPQHVQGYIEFVGAAVPPALCEPPSPQDTPVLRVIDEGRKRNKRSGEGRKEKF</sequence>
<dbReference type="Gene3D" id="3.40.50.1820">
    <property type="entry name" value="alpha/beta hydrolase"/>
    <property type="match status" value="1"/>
</dbReference>
<dbReference type="SUPFAM" id="SSF53474">
    <property type="entry name" value="alpha/beta-Hydrolases"/>
    <property type="match status" value="1"/>
</dbReference>
<evidence type="ECO:0000259" key="2">
    <source>
        <dbReference type="Pfam" id="PF01764"/>
    </source>
</evidence>
<dbReference type="InParanoid" id="A0A067N232"/>
<feature type="compositionally biased region" description="Basic and acidic residues" evidence="1">
    <location>
        <begin position="377"/>
        <end position="396"/>
    </location>
</feature>
<name>A0A067N232_PLEO1</name>
<dbReference type="EMBL" id="KL198014">
    <property type="protein sequence ID" value="KDQ22083.1"/>
    <property type="molecule type" value="Genomic_DNA"/>
</dbReference>
<organism evidence="3 4">
    <name type="scientific">Pleurotus ostreatus (strain PC15)</name>
    <name type="common">Oyster mushroom</name>
    <dbReference type="NCBI Taxonomy" id="1137138"/>
    <lineage>
        <taxon>Eukaryota</taxon>
        <taxon>Fungi</taxon>
        <taxon>Dikarya</taxon>
        <taxon>Basidiomycota</taxon>
        <taxon>Agaricomycotina</taxon>
        <taxon>Agaricomycetes</taxon>
        <taxon>Agaricomycetidae</taxon>
        <taxon>Agaricales</taxon>
        <taxon>Pleurotineae</taxon>
        <taxon>Pleurotaceae</taxon>
        <taxon>Pleurotus</taxon>
    </lineage>
</organism>
<dbReference type="OrthoDB" id="2914369at2759"/>
<dbReference type="AlphaFoldDB" id="A0A067N232"/>
<dbReference type="InterPro" id="IPR002921">
    <property type="entry name" value="Fungal_lipase-type"/>
</dbReference>
<dbReference type="InterPro" id="IPR029058">
    <property type="entry name" value="AB_hydrolase_fold"/>
</dbReference>
<dbReference type="VEuPathDB" id="FungiDB:PLEOSDRAFT_171568"/>